<keyword evidence="2" id="KW-0812">Transmembrane</keyword>
<reference evidence="3" key="1">
    <citation type="journal article" date="2020" name="Stud. Mycol.">
        <title>101 Dothideomycetes genomes: a test case for predicting lifestyles and emergence of pathogens.</title>
        <authorList>
            <person name="Haridas S."/>
            <person name="Albert R."/>
            <person name="Binder M."/>
            <person name="Bloem J."/>
            <person name="Labutti K."/>
            <person name="Salamov A."/>
            <person name="Andreopoulos B."/>
            <person name="Baker S."/>
            <person name="Barry K."/>
            <person name="Bills G."/>
            <person name="Bluhm B."/>
            <person name="Cannon C."/>
            <person name="Castanera R."/>
            <person name="Culley D."/>
            <person name="Daum C."/>
            <person name="Ezra D."/>
            <person name="Gonzalez J."/>
            <person name="Henrissat B."/>
            <person name="Kuo A."/>
            <person name="Liang C."/>
            <person name="Lipzen A."/>
            <person name="Lutzoni F."/>
            <person name="Magnuson J."/>
            <person name="Mondo S."/>
            <person name="Nolan M."/>
            <person name="Ohm R."/>
            <person name="Pangilinan J."/>
            <person name="Park H.-J."/>
            <person name="Ramirez L."/>
            <person name="Alfaro M."/>
            <person name="Sun H."/>
            <person name="Tritt A."/>
            <person name="Yoshinaga Y."/>
            <person name="Zwiers L.-H."/>
            <person name="Turgeon B."/>
            <person name="Goodwin S."/>
            <person name="Spatafora J."/>
            <person name="Crous P."/>
            <person name="Grigoriev I."/>
        </authorList>
    </citation>
    <scope>NUCLEOTIDE SEQUENCE</scope>
    <source>
        <strain evidence="3">CBS 130266</strain>
    </source>
</reference>
<keyword evidence="2" id="KW-1133">Transmembrane helix</keyword>
<feature type="transmembrane region" description="Helical" evidence="2">
    <location>
        <begin position="355"/>
        <end position="375"/>
    </location>
</feature>
<name>A0A9P4NT72_9PEZI</name>
<protein>
    <submittedName>
        <fullName evidence="3">Uncharacterized protein</fullName>
    </submittedName>
</protein>
<dbReference type="PANTHER" id="PTHR12459">
    <property type="entry name" value="TRANSMEMBRANE PROTEIN 135-RELATED"/>
    <property type="match status" value="1"/>
</dbReference>
<dbReference type="Proteomes" id="UP000800235">
    <property type="component" value="Unassembled WGS sequence"/>
</dbReference>
<dbReference type="OrthoDB" id="291792at2759"/>
<feature type="region of interest" description="Disordered" evidence="1">
    <location>
        <begin position="1"/>
        <end position="22"/>
    </location>
</feature>
<dbReference type="InterPro" id="IPR026749">
    <property type="entry name" value="Tmem135"/>
</dbReference>
<evidence type="ECO:0000256" key="1">
    <source>
        <dbReference type="SAM" id="MobiDB-lite"/>
    </source>
</evidence>
<sequence length="560" mass="62563">MASPSSAPPSTGSGSDGKPMDPYVRNAMRYSLSPREYKLLHEYLISRTPVVQKKAPPPGRYEAAVKSTDDYNAAAVRAALRVYGGVYTGLRLWELVVKYVLARGVKLPPKPKVSLWKNTNVRLSSSLSLLLLFHRLLHRFFLRLRESLLDDNAQPFRQRNPRVAKTLTSKLAPAVGASLAGFWLGLYPASQLRITIAIYLFSRSLEFGYNRLEDEGYFKNRPWWFGSWLLMPAACGQLLHAFVFDRECFPSTYGNFILRHSSTYIQSKPEDFPTSSPWPSTFGIVDNLADISRLSWPPFVSPIMFPTTQTLPAALAAINPITSSAHPAIKNLSCALLHPNDPSCLRTYISFFPRAFPTVAKFFAILYGAFSLLSIKAIFRHPIPAFNKLSKSILRMTLFVTGAIGTSWGSICLMQHLLPRHVLPTQRFVVGGALGGMWAFLERKGGRSNFLYSTRLSIDSFWKVGVKHGWWRGVSNGDVLLFVASLALVQGIYEVDPKAVTGGMIRKTLGMLRGEGWVDRVELEGKVDKKLAEREIKDQSLPIEGQGEGEEAVFVEKKEL</sequence>
<dbReference type="PANTHER" id="PTHR12459:SF19">
    <property type="entry name" value="TRANSMEMBRANE PROTEIN 135 N-TERMINAL DOMAIN-CONTAINING PROTEIN"/>
    <property type="match status" value="1"/>
</dbReference>
<dbReference type="EMBL" id="MU007033">
    <property type="protein sequence ID" value="KAF2431247.1"/>
    <property type="molecule type" value="Genomic_DNA"/>
</dbReference>
<feature type="compositionally biased region" description="Low complexity" evidence="1">
    <location>
        <begin position="1"/>
        <end position="13"/>
    </location>
</feature>
<comment type="caution">
    <text evidence="3">The sequence shown here is derived from an EMBL/GenBank/DDBJ whole genome shotgun (WGS) entry which is preliminary data.</text>
</comment>
<proteinExistence type="predicted"/>
<dbReference type="AlphaFoldDB" id="A0A9P4NT72"/>
<organism evidence="3 4">
    <name type="scientific">Tothia fuscella</name>
    <dbReference type="NCBI Taxonomy" id="1048955"/>
    <lineage>
        <taxon>Eukaryota</taxon>
        <taxon>Fungi</taxon>
        <taxon>Dikarya</taxon>
        <taxon>Ascomycota</taxon>
        <taxon>Pezizomycotina</taxon>
        <taxon>Dothideomycetes</taxon>
        <taxon>Pleosporomycetidae</taxon>
        <taxon>Venturiales</taxon>
        <taxon>Cylindrosympodiaceae</taxon>
        <taxon>Tothia</taxon>
    </lineage>
</organism>
<keyword evidence="4" id="KW-1185">Reference proteome</keyword>
<evidence type="ECO:0000256" key="2">
    <source>
        <dbReference type="SAM" id="Phobius"/>
    </source>
</evidence>
<feature type="transmembrane region" description="Helical" evidence="2">
    <location>
        <begin position="396"/>
        <end position="418"/>
    </location>
</feature>
<gene>
    <name evidence="3" type="ORF">EJ08DRAFT_587582</name>
</gene>
<accession>A0A9P4NT72</accession>
<evidence type="ECO:0000313" key="3">
    <source>
        <dbReference type="EMBL" id="KAF2431247.1"/>
    </source>
</evidence>
<keyword evidence="2" id="KW-0472">Membrane</keyword>
<evidence type="ECO:0000313" key="4">
    <source>
        <dbReference type="Proteomes" id="UP000800235"/>
    </source>
</evidence>